<dbReference type="Gene3D" id="2.60.40.180">
    <property type="entry name" value="Transthyretin/hydroxyisourate hydrolase domain"/>
    <property type="match status" value="1"/>
</dbReference>
<evidence type="ECO:0000313" key="2">
    <source>
        <dbReference type="EMBL" id="EKD20939.1"/>
    </source>
</evidence>
<dbReference type="PANTHER" id="PTHR10395">
    <property type="entry name" value="URICASE AND TRANSTHYRETIN-RELATED"/>
    <property type="match status" value="1"/>
</dbReference>
<evidence type="ECO:0000259" key="1">
    <source>
        <dbReference type="Pfam" id="PF00576"/>
    </source>
</evidence>
<protein>
    <submittedName>
        <fullName evidence="2">Transthyretin domain protein</fullName>
    </submittedName>
</protein>
<dbReference type="HOGENOM" id="CLU_115536_0_1_1"/>
<name>K1Y6V5_MARBU</name>
<dbReference type="EMBL" id="JH921428">
    <property type="protein sequence ID" value="EKD20939.1"/>
    <property type="molecule type" value="Genomic_DNA"/>
</dbReference>
<dbReference type="PANTHER" id="PTHR10395:SF7">
    <property type="entry name" value="5-HYDROXYISOURATE HYDROLASE"/>
    <property type="match status" value="1"/>
</dbReference>
<dbReference type="Pfam" id="PF00576">
    <property type="entry name" value="Transthyretin"/>
    <property type="match status" value="2"/>
</dbReference>
<dbReference type="PROSITE" id="PS00768">
    <property type="entry name" value="TRANSTHYRETIN_1"/>
    <property type="match status" value="1"/>
</dbReference>
<keyword evidence="3" id="KW-1185">Reference proteome</keyword>
<proteinExistence type="predicted"/>
<dbReference type="OrthoDB" id="10265230at2759"/>
<dbReference type="eggNOG" id="KOG3006">
    <property type="taxonomic scope" value="Eukaryota"/>
</dbReference>
<feature type="domain" description="Transthyretin/hydroxyisourate hydrolase" evidence="1">
    <location>
        <begin position="74"/>
        <end position="152"/>
    </location>
</feature>
<dbReference type="InParanoid" id="K1Y6V5"/>
<gene>
    <name evidence="2" type="ORF">MBM_00052</name>
</gene>
<dbReference type="InterPro" id="IPR023418">
    <property type="entry name" value="Thyroxine_BS"/>
</dbReference>
<dbReference type="KEGG" id="mbe:MBM_00052"/>
<sequence>MSATSTTQPARPPITCHVLDTTTGRPAANLSVKLSCCDLQSVFFEATTNLDGRIGAWKYKQGDDGMEGMYEEQNWAVTKMMKKIIEEEGQVEKPGARPLGTSLWKMQFDTGAHYGVANTFFPVVEVSFLVKSEEHYHVPLLLGPYSFTTYRGS</sequence>
<dbReference type="AlphaFoldDB" id="K1Y6V5"/>
<dbReference type="OMA" id="CSENQNY"/>
<dbReference type="GO" id="GO:0006144">
    <property type="term" value="P:purine nucleobase metabolic process"/>
    <property type="evidence" value="ECO:0007669"/>
    <property type="project" value="TreeGrafter"/>
</dbReference>
<feature type="domain" description="Transthyretin/hydroxyisourate hydrolase" evidence="1">
    <location>
        <begin position="14"/>
        <end position="70"/>
    </location>
</feature>
<dbReference type="Proteomes" id="UP000006753">
    <property type="component" value="Unassembled WGS sequence"/>
</dbReference>
<dbReference type="InterPro" id="IPR023416">
    <property type="entry name" value="Transthyretin/HIU_hydrolase_d"/>
</dbReference>
<dbReference type="GeneID" id="18755987"/>
<evidence type="ECO:0000313" key="3">
    <source>
        <dbReference type="Proteomes" id="UP000006753"/>
    </source>
</evidence>
<organism evidence="2 3">
    <name type="scientific">Marssonina brunnea f. sp. multigermtubi (strain MB_m1)</name>
    <name type="common">Marssonina leaf spot fungus</name>
    <dbReference type="NCBI Taxonomy" id="1072389"/>
    <lineage>
        <taxon>Eukaryota</taxon>
        <taxon>Fungi</taxon>
        <taxon>Dikarya</taxon>
        <taxon>Ascomycota</taxon>
        <taxon>Pezizomycotina</taxon>
        <taxon>Leotiomycetes</taxon>
        <taxon>Helotiales</taxon>
        <taxon>Drepanopezizaceae</taxon>
        <taxon>Drepanopeziza</taxon>
    </lineage>
</organism>
<reference evidence="2 3" key="1">
    <citation type="journal article" date="2012" name="BMC Genomics">
        <title>Sequencing the genome of Marssonina brunnea reveals fungus-poplar co-evolution.</title>
        <authorList>
            <person name="Zhu S."/>
            <person name="Cao Y.-Z."/>
            <person name="Jiang C."/>
            <person name="Tan B.-Y."/>
            <person name="Wang Z."/>
            <person name="Feng S."/>
            <person name="Zhang L."/>
            <person name="Su X.-H."/>
            <person name="Brejova B."/>
            <person name="Vinar T."/>
            <person name="Xu M."/>
            <person name="Wang M.-X."/>
            <person name="Zhang S.-G."/>
            <person name="Huang M.-R."/>
            <person name="Wu R."/>
            <person name="Zhou Y."/>
        </authorList>
    </citation>
    <scope>NUCLEOTIDE SEQUENCE [LARGE SCALE GENOMIC DNA]</scope>
    <source>
        <strain evidence="2 3">MB_m1</strain>
    </source>
</reference>
<dbReference type="STRING" id="1072389.K1Y6V5"/>
<dbReference type="RefSeq" id="XP_007287941.1">
    <property type="nucleotide sequence ID" value="XM_007287879.1"/>
</dbReference>
<dbReference type="InterPro" id="IPR036817">
    <property type="entry name" value="Transthyretin/HIU_hydrolase_sf"/>
</dbReference>
<dbReference type="SUPFAM" id="SSF49472">
    <property type="entry name" value="Transthyretin (synonym: prealbumin)"/>
    <property type="match status" value="1"/>
</dbReference>
<accession>K1Y6V5</accession>